<dbReference type="Proteomes" id="UP000546126">
    <property type="component" value="Unassembled WGS sequence"/>
</dbReference>
<gene>
    <name evidence="2" type="ORF">HT134_38280</name>
</gene>
<evidence type="ECO:0000256" key="1">
    <source>
        <dbReference type="SAM" id="MobiDB-lite"/>
    </source>
</evidence>
<sequence>MGSASAHGGERGPAAAGADGDGQDVSRRQYQILLRQCSYANTAAARTRCRADVRRTYRIGAVNPSLDCRTYSGVTVCGKLMLSPSERACVRDSVAKGISYRRSEVECYAFL</sequence>
<name>A0A7Y6IZJ4_9ACTN</name>
<dbReference type="AlphaFoldDB" id="A0A7Y6IZJ4"/>
<dbReference type="EMBL" id="JABWGO010000013">
    <property type="protein sequence ID" value="NUW45924.1"/>
    <property type="molecule type" value="Genomic_DNA"/>
</dbReference>
<evidence type="ECO:0000313" key="2">
    <source>
        <dbReference type="EMBL" id="NUW45924.1"/>
    </source>
</evidence>
<organism evidence="2 3">
    <name type="scientific">Nonomuraea rhodomycinica</name>
    <dbReference type="NCBI Taxonomy" id="1712872"/>
    <lineage>
        <taxon>Bacteria</taxon>
        <taxon>Bacillati</taxon>
        <taxon>Actinomycetota</taxon>
        <taxon>Actinomycetes</taxon>
        <taxon>Streptosporangiales</taxon>
        <taxon>Streptosporangiaceae</taxon>
        <taxon>Nonomuraea</taxon>
    </lineage>
</organism>
<protein>
    <submittedName>
        <fullName evidence="2">Uncharacterized protein</fullName>
    </submittedName>
</protein>
<evidence type="ECO:0000313" key="3">
    <source>
        <dbReference type="Proteomes" id="UP000546126"/>
    </source>
</evidence>
<keyword evidence="3" id="KW-1185">Reference proteome</keyword>
<accession>A0A7Y6IZJ4</accession>
<reference evidence="2 3" key="1">
    <citation type="submission" date="2020-06" db="EMBL/GenBank/DDBJ databases">
        <authorList>
            <person name="Chanama M."/>
        </authorList>
    </citation>
    <scope>NUCLEOTIDE SEQUENCE [LARGE SCALE GENOMIC DNA]</scope>
    <source>
        <strain evidence="2 3">TBRC6557</strain>
    </source>
</reference>
<proteinExistence type="predicted"/>
<comment type="caution">
    <text evidence="2">The sequence shown here is derived from an EMBL/GenBank/DDBJ whole genome shotgun (WGS) entry which is preliminary data.</text>
</comment>
<feature type="region of interest" description="Disordered" evidence="1">
    <location>
        <begin position="1"/>
        <end position="24"/>
    </location>
</feature>